<feature type="domain" description="Rubrerythrin diiron-binding" evidence="1">
    <location>
        <begin position="11"/>
        <end position="155"/>
    </location>
</feature>
<dbReference type="HOGENOM" id="CLU_122749_1_0_7"/>
<gene>
    <name evidence="2" type="ordered locus">BN4_11865</name>
</gene>
<dbReference type="PANTHER" id="PTHR33531:SF7">
    <property type="entry name" value="HYPOTHETICAL MEMBRANE PROTEIN, CONSERVED"/>
    <property type="match status" value="1"/>
</dbReference>
<dbReference type="GO" id="GO:0016491">
    <property type="term" value="F:oxidoreductase activity"/>
    <property type="evidence" value="ECO:0007669"/>
    <property type="project" value="InterPro"/>
</dbReference>
<evidence type="ECO:0000313" key="2">
    <source>
        <dbReference type="EMBL" id="CCH49100.1"/>
    </source>
</evidence>
<organism evidence="2 3">
    <name type="scientific">Pseudodesulfovibrio piezophilus (strain DSM 21447 / JCM 15486 / C1TLV30)</name>
    <name type="common">Desulfovibrio piezophilus</name>
    <dbReference type="NCBI Taxonomy" id="1322246"/>
    <lineage>
        <taxon>Bacteria</taxon>
        <taxon>Pseudomonadati</taxon>
        <taxon>Thermodesulfobacteriota</taxon>
        <taxon>Desulfovibrionia</taxon>
        <taxon>Desulfovibrionales</taxon>
        <taxon>Desulfovibrionaceae</taxon>
    </lineage>
</organism>
<keyword evidence="3" id="KW-1185">Reference proteome</keyword>
<name>M1WM72_PSEP2</name>
<dbReference type="InterPro" id="IPR009078">
    <property type="entry name" value="Ferritin-like_SF"/>
</dbReference>
<sequence>MAYFFHANEIAKSAVEIERKGRAFYMRLVSSAQNEKTAELFKYLADEEAKHEQIFQGLMDRLGTIELPAWASQEEYSVYLESLIEGHALFSDERMEKGMAALQDEKDAIRMAMGFEKDTLLFFSEMENLVPESERDAVRACKDEERQHLGRLQKMLNDL</sequence>
<dbReference type="KEGG" id="dpi:BN4_11865"/>
<dbReference type="GO" id="GO:0046872">
    <property type="term" value="F:metal ion binding"/>
    <property type="evidence" value="ECO:0007669"/>
    <property type="project" value="InterPro"/>
</dbReference>
<dbReference type="InterPro" id="IPR012347">
    <property type="entry name" value="Ferritin-like"/>
</dbReference>
<dbReference type="InterPro" id="IPR003251">
    <property type="entry name" value="Rr_diiron-bd_dom"/>
</dbReference>
<dbReference type="Gene3D" id="1.20.1260.10">
    <property type="match status" value="1"/>
</dbReference>
<dbReference type="SUPFAM" id="SSF47240">
    <property type="entry name" value="Ferritin-like"/>
    <property type="match status" value="1"/>
</dbReference>
<dbReference type="PANTHER" id="PTHR33531">
    <property type="entry name" value="RUBRERYTHRIN SUBFAMILY"/>
    <property type="match status" value="1"/>
</dbReference>
<dbReference type="STRING" id="1322246.BN4_11865"/>
<dbReference type="RefSeq" id="WP_015415144.1">
    <property type="nucleotide sequence ID" value="NC_020409.1"/>
</dbReference>
<dbReference type="BioCyc" id="DPIE1322246:BN4_RS09355-MONOMER"/>
<dbReference type="CDD" id="cd01045">
    <property type="entry name" value="Ferritin_like_AB"/>
    <property type="match status" value="1"/>
</dbReference>
<accession>M1WM72</accession>
<protein>
    <submittedName>
        <fullName evidence="2">Rubrerythrin</fullName>
    </submittedName>
</protein>
<proteinExistence type="predicted"/>
<reference evidence="3" key="2">
    <citation type="journal article" date="2013" name="Stand. Genomic Sci.">
        <title>Complete genome sequence of Desulfocapsa sulfexigens, a marine deltaproteobacterium specialized in disproportionating inorganic sulfur compounds.</title>
        <authorList>
            <person name="Finster K.W."/>
            <person name="Kjeldsen K.U."/>
            <person name="Kube M."/>
            <person name="Reinhardt R."/>
            <person name="Mussmann M."/>
            <person name="Amann R."/>
            <person name="Schreiber L."/>
        </authorList>
    </citation>
    <scope>NUCLEOTIDE SEQUENCE [LARGE SCALE GENOMIC DNA]</scope>
    <source>
        <strain evidence="3">DSM 10523 / SB164P1</strain>
    </source>
</reference>
<evidence type="ECO:0000259" key="1">
    <source>
        <dbReference type="Pfam" id="PF02915"/>
    </source>
</evidence>
<dbReference type="OrthoDB" id="5405405at2"/>
<dbReference type="Pfam" id="PF02915">
    <property type="entry name" value="Rubrerythrin"/>
    <property type="match status" value="1"/>
</dbReference>
<dbReference type="PATRIC" id="fig|879567.3.peg.1967"/>
<dbReference type="EMBL" id="FO203427">
    <property type="protein sequence ID" value="CCH49100.1"/>
    <property type="molecule type" value="Genomic_DNA"/>
</dbReference>
<evidence type="ECO:0000313" key="3">
    <source>
        <dbReference type="Proteomes" id="UP000011724"/>
    </source>
</evidence>
<dbReference type="eggNOG" id="COG1633">
    <property type="taxonomic scope" value="Bacteria"/>
</dbReference>
<reference evidence="2 3" key="1">
    <citation type="journal article" date="2013" name="PLoS ONE">
        <title>The first genomic and proteomic characterization of a deep-sea sulfate reducer: insights into the piezophilic lifestyle of Desulfovibrio piezophilus.</title>
        <authorList>
            <person name="Pradel N."/>
            <person name="Ji B."/>
            <person name="Gimenez G."/>
            <person name="Talla E."/>
            <person name="Lenoble P."/>
            <person name="Garel M."/>
            <person name="Tamburini C."/>
            <person name="Fourquet P."/>
            <person name="Lebrun R."/>
            <person name="Bertin P."/>
            <person name="Denis Y."/>
            <person name="Pophillat M."/>
            <person name="Barbe V."/>
            <person name="Ollivier B."/>
            <person name="Dolla A."/>
        </authorList>
    </citation>
    <scope>NUCLEOTIDE SEQUENCE [LARGE SCALE GENOMIC DNA]</scope>
    <source>
        <strain evidence="3">DSM 10523 / SB164P1</strain>
    </source>
</reference>
<dbReference type="AlphaFoldDB" id="M1WM72"/>
<dbReference type="Proteomes" id="UP000011724">
    <property type="component" value="Chromosome"/>
</dbReference>